<dbReference type="Pfam" id="PF04525">
    <property type="entry name" value="LOR"/>
    <property type="match status" value="1"/>
</dbReference>
<keyword evidence="1" id="KW-0812">Transmembrane</keyword>
<dbReference type="AlphaFoldDB" id="A0A9D4U9L2"/>
<feature type="transmembrane region" description="Helical" evidence="1">
    <location>
        <begin position="101"/>
        <end position="121"/>
    </location>
</feature>
<protein>
    <submittedName>
        <fullName evidence="2">Uncharacterized protein</fullName>
    </submittedName>
</protein>
<keyword evidence="3" id="KW-1185">Reference proteome</keyword>
<comment type="caution">
    <text evidence="2">The sequence shown here is derived from an EMBL/GenBank/DDBJ whole genome shotgun (WGS) entry which is preliminary data.</text>
</comment>
<sequence length="133" mass="15272">MRIQLLCSTPKIGGFWFEEASRDIQRRIRRQEFLGFHCRTLLYLLQKFACLLGRFLFGWAPDYKARTSATFSSSLKINRHEDVVARAERGLVFCGCFGPSYIILVSPGMDLAMAVLLVAIFDDFRPRDKSSKL</sequence>
<dbReference type="InterPro" id="IPR007612">
    <property type="entry name" value="LOR"/>
</dbReference>
<evidence type="ECO:0000313" key="2">
    <source>
        <dbReference type="EMBL" id="KAI5063528.1"/>
    </source>
</evidence>
<reference evidence="2" key="1">
    <citation type="submission" date="2021-01" db="EMBL/GenBank/DDBJ databases">
        <title>Adiantum capillus-veneris genome.</title>
        <authorList>
            <person name="Fang Y."/>
            <person name="Liao Q."/>
        </authorList>
    </citation>
    <scope>NUCLEOTIDE SEQUENCE</scope>
    <source>
        <strain evidence="2">H3</strain>
        <tissue evidence="2">Leaf</tissue>
    </source>
</reference>
<accession>A0A9D4U9L2</accession>
<feature type="transmembrane region" description="Helical" evidence="1">
    <location>
        <begin position="36"/>
        <end position="57"/>
    </location>
</feature>
<proteinExistence type="predicted"/>
<evidence type="ECO:0000313" key="3">
    <source>
        <dbReference type="Proteomes" id="UP000886520"/>
    </source>
</evidence>
<keyword evidence="1" id="KW-1133">Transmembrane helix</keyword>
<organism evidence="2 3">
    <name type="scientific">Adiantum capillus-veneris</name>
    <name type="common">Maidenhair fern</name>
    <dbReference type="NCBI Taxonomy" id="13818"/>
    <lineage>
        <taxon>Eukaryota</taxon>
        <taxon>Viridiplantae</taxon>
        <taxon>Streptophyta</taxon>
        <taxon>Embryophyta</taxon>
        <taxon>Tracheophyta</taxon>
        <taxon>Polypodiopsida</taxon>
        <taxon>Polypodiidae</taxon>
        <taxon>Polypodiales</taxon>
        <taxon>Pteridineae</taxon>
        <taxon>Pteridaceae</taxon>
        <taxon>Vittarioideae</taxon>
        <taxon>Adiantum</taxon>
    </lineage>
</organism>
<evidence type="ECO:0000256" key="1">
    <source>
        <dbReference type="SAM" id="Phobius"/>
    </source>
</evidence>
<gene>
    <name evidence="2" type="ORF">GOP47_0022075</name>
</gene>
<keyword evidence="1" id="KW-0472">Membrane</keyword>
<dbReference type="EMBL" id="JABFUD020000021">
    <property type="protein sequence ID" value="KAI5063528.1"/>
    <property type="molecule type" value="Genomic_DNA"/>
</dbReference>
<name>A0A9D4U9L2_ADICA</name>
<dbReference type="Proteomes" id="UP000886520">
    <property type="component" value="Chromosome 21"/>
</dbReference>